<name>A0A699XWH8_TANCI</name>
<evidence type="ECO:0000313" key="1">
    <source>
        <dbReference type="EMBL" id="GFD60274.1"/>
    </source>
</evidence>
<proteinExistence type="predicted"/>
<comment type="caution">
    <text evidence="1">The sequence shown here is derived from an EMBL/GenBank/DDBJ whole genome shotgun (WGS) entry which is preliminary data.</text>
</comment>
<feature type="non-terminal residue" evidence="1">
    <location>
        <position position="1"/>
    </location>
</feature>
<organism evidence="1">
    <name type="scientific">Tanacetum cinerariifolium</name>
    <name type="common">Dalmatian daisy</name>
    <name type="synonym">Chrysanthemum cinerariifolium</name>
    <dbReference type="NCBI Taxonomy" id="118510"/>
    <lineage>
        <taxon>Eukaryota</taxon>
        <taxon>Viridiplantae</taxon>
        <taxon>Streptophyta</taxon>
        <taxon>Embryophyta</taxon>
        <taxon>Tracheophyta</taxon>
        <taxon>Spermatophyta</taxon>
        <taxon>Magnoliopsida</taxon>
        <taxon>eudicotyledons</taxon>
        <taxon>Gunneridae</taxon>
        <taxon>Pentapetalae</taxon>
        <taxon>asterids</taxon>
        <taxon>campanulids</taxon>
        <taxon>Asterales</taxon>
        <taxon>Asteraceae</taxon>
        <taxon>Asteroideae</taxon>
        <taxon>Anthemideae</taxon>
        <taxon>Anthemidinae</taxon>
        <taxon>Tanacetum</taxon>
    </lineage>
</organism>
<dbReference type="EMBL" id="BKCJ011875631">
    <property type="protein sequence ID" value="GFD60274.1"/>
    <property type="molecule type" value="Genomic_DNA"/>
</dbReference>
<gene>
    <name evidence="1" type="ORF">Tci_932243</name>
</gene>
<feature type="non-terminal residue" evidence="1">
    <location>
        <position position="81"/>
    </location>
</feature>
<dbReference type="AlphaFoldDB" id="A0A699XWH8"/>
<reference evidence="1" key="1">
    <citation type="journal article" date="2019" name="Sci. Rep.">
        <title>Draft genome of Tanacetum cinerariifolium, the natural source of mosquito coil.</title>
        <authorList>
            <person name="Yamashiro T."/>
            <person name="Shiraishi A."/>
            <person name="Satake H."/>
            <person name="Nakayama K."/>
        </authorList>
    </citation>
    <scope>NUCLEOTIDE SEQUENCE</scope>
</reference>
<protein>
    <submittedName>
        <fullName evidence="1">Uncharacterized protein</fullName>
    </submittedName>
</protein>
<accession>A0A699XWH8</accession>
<sequence>LGPAVVADAAKGLGPHLPPVRGLGFEVDADALAVKLVVDDVAELFSVAARYQEGRLIAAARQAQLVVLDVAHPRGGLPPVK</sequence>